<dbReference type="EMBL" id="SBIW01000012">
    <property type="protein sequence ID" value="RWY48038.1"/>
    <property type="molecule type" value="Genomic_DNA"/>
</dbReference>
<evidence type="ECO:0000313" key="2">
    <source>
        <dbReference type="Proteomes" id="UP000286701"/>
    </source>
</evidence>
<organism evidence="1 2">
    <name type="scientific">Mucilaginibacter gilvus</name>
    <dbReference type="NCBI Taxonomy" id="2305909"/>
    <lineage>
        <taxon>Bacteria</taxon>
        <taxon>Pseudomonadati</taxon>
        <taxon>Bacteroidota</taxon>
        <taxon>Sphingobacteriia</taxon>
        <taxon>Sphingobacteriales</taxon>
        <taxon>Sphingobacteriaceae</taxon>
        <taxon>Mucilaginibacter</taxon>
    </lineage>
</organism>
<reference evidence="1 2" key="1">
    <citation type="submission" date="2019-01" db="EMBL/GenBank/DDBJ databases">
        <title>Mucilaginibacter antarcticum sp. nov., isolated from antarctic soil.</title>
        <authorList>
            <person name="Yan Y.-Q."/>
            <person name="Du Z.-J."/>
        </authorList>
    </citation>
    <scope>NUCLEOTIDE SEQUENCE [LARGE SCALE GENOMIC DNA]</scope>
    <source>
        <strain evidence="1 2">F01003</strain>
    </source>
</reference>
<proteinExistence type="predicted"/>
<protein>
    <recommendedName>
        <fullName evidence="3">YdhG-like domain-containing protein</fullName>
    </recommendedName>
</protein>
<name>A0A444MIT4_9SPHI</name>
<sequence length="161" mass="18677">MSKAQTIDLLKFMEPFKPETIELALWLRDFAWDRFPETNELVYDAYNAVAFGWSPTEKLGQVFCNVAIWRTNQNVIFGFNWGSELHDPQKMLIGNGKQFRYIKVTGKDDFPKEYIYKLMADAYINSLAKVKNPKDIIKGFTITKSVSPVKRELKPKVTKSK</sequence>
<dbReference type="Proteomes" id="UP000286701">
    <property type="component" value="Unassembled WGS sequence"/>
</dbReference>
<evidence type="ECO:0000313" key="1">
    <source>
        <dbReference type="EMBL" id="RWY48038.1"/>
    </source>
</evidence>
<evidence type="ECO:0008006" key="3">
    <source>
        <dbReference type="Google" id="ProtNLM"/>
    </source>
</evidence>
<keyword evidence="2" id="KW-1185">Reference proteome</keyword>
<dbReference type="AlphaFoldDB" id="A0A444MIT4"/>
<dbReference type="OrthoDB" id="1121167at2"/>
<gene>
    <name evidence="1" type="ORF">EPL05_20860</name>
</gene>
<accession>A0A444MIT4</accession>
<dbReference type="RefSeq" id="WP_128535931.1">
    <property type="nucleotide sequence ID" value="NZ_SBIW01000012.1"/>
</dbReference>
<comment type="caution">
    <text evidence="1">The sequence shown here is derived from an EMBL/GenBank/DDBJ whole genome shotgun (WGS) entry which is preliminary data.</text>
</comment>